<dbReference type="Proteomes" id="UP001642464">
    <property type="component" value="Unassembled WGS sequence"/>
</dbReference>
<gene>
    <name evidence="2" type="ORF">SCF082_LOCUS29369</name>
</gene>
<keyword evidence="3" id="KW-1185">Reference proteome</keyword>
<protein>
    <submittedName>
        <fullName evidence="2">Uncharacterized protein</fullName>
    </submittedName>
</protein>
<proteinExistence type="predicted"/>
<evidence type="ECO:0000256" key="1">
    <source>
        <dbReference type="SAM" id="SignalP"/>
    </source>
</evidence>
<keyword evidence="1" id="KW-0732">Signal</keyword>
<evidence type="ECO:0000313" key="2">
    <source>
        <dbReference type="EMBL" id="CAK9053989.1"/>
    </source>
</evidence>
<feature type="chain" id="PRO_5046726863" evidence="1">
    <location>
        <begin position="18"/>
        <end position="311"/>
    </location>
</feature>
<organism evidence="2 3">
    <name type="scientific">Durusdinium trenchii</name>
    <dbReference type="NCBI Taxonomy" id="1381693"/>
    <lineage>
        <taxon>Eukaryota</taxon>
        <taxon>Sar</taxon>
        <taxon>Alveolata</taxon>
        <taxon>Dinophyceae</taxon>
        <taxon>Suessiales</taxon>
        <taxon>Symbiodiniaceae</taxon>
        <taxon>Durusdinium</taxon>
    </lineage>
</organism>
<dbReference type="EMBL" id="CAXAMM010023670">
    <property type="protein sequence ID" value="CAK9053989.1"/>
    <property type="molecule type" value="Genomic_DNA"/>
</dbReference>
<comment type="caution">
    <text evidence="2">The sequence shown here is derived from an EMBL/GenBank/DDBJ whole genome shotgun (WGS) entry which is preliminary data.</text>
</comment>
<feature type="signal peptide" evidence="1">
    <location>
        <begin position="1"/>
        <end position="17"/>
    </location>
</feature>
<accession>A0ABP0MTD7</accession>
<reference evidence="2 3" key="1">
    <citation type="submission" date="2024-02" db="EMBL/GenBank/DDBJ databases">
        <authorList>
            <person name="Chen Y."/>
            <person name="Shah S."/>
            <person name="Dougan E. K."/>
            <person name="Thang M."/>
            <person name="Chan C."/>
        </authorList>
    </citation>
    <scope>NUCLEOTIDE SEQUENCE [LARGE SCALE GENOMIC DNA]</scope>
</reference>
<name>A0ABP0MTD7_9DINO</name>
<evidence type="ECO:0000313" key="3">
    <source>
        <dbReference type="Proteomes" id="UP001642464"/>
    </source>
</evidence>
<sequence length="311" mass="34920">MACQLLILACVLGFPLARHKVDLGDQLSWIGWDLRFQGYPSAFLPASKLEAMLCSLQQICATPRRVNRKELQTLVGRLVWYTTGAFWLKPWLQVWFHMLGKVRLRFQSLQREQLKDLYHCLDRDCRVSRLPRLCDIQVGWKLLEIGGHAVQNRADILCAPLKRDQAWLKFCEDGSAEICLASEELAVARFDAPVHLVDLPGPCVAAAADAYAEGTRAGVGGWFLPEGAELHPSNIFWSCEVEWAALPAWFTTDLRDLQSAIAALEALAQLILLLCQRSQLSLEAKMGRISLRQQWCSVQHSKAFVHVTAAG</sequence>